<dbReference type="OrthoDB" id="197364at2"/>
<proteinExistence type="predicted"/>
<accession>A0A2S7U0V3</accession>
<organism evidence="1 2">
    <name type="scientific">Rubritalea profundi</name>
    <dbReference type="NCBI Taxonomy" id="1658618"/>
    <lineage>
        <taxon>Bacteria</taxon>
        <taxon>Pseudomonadati</taxon>
        <taxon>Verrucomicrobiota</taxon>
        <taxon>Verrucomicrobiia</taxon>
        <taxon>Verrucomicrobiales</taxon>
        <taxon>Rubritaleaceae</taxon>
        <taxon>Rubritalea</taxon>
    </lineage>
</organism>
<evidence type="ECO:0000313" key="2">
    <source>
        <dbReference type="Proteomes" id="UP000239907"/>
    </source>
</evidence>
<dbReference type="RefSeq" id="WP_105042305.1">
    <property type="nucleotide sequence ID" value="NZ_MQWA01000001.1"/>
</dbReference>
<dbReference type="EMBL" id="MQWA01000001">
    <property type="protein sequence ID" value="PQJ27813.1"/>
    <property type="molecule type" value="Genomic_DNA"/>
</dbReference>
<comment type="caution">
    <text evidence="1">The sequence shown here is derived from an EMBL/GenBank/DDBJ whole genome shotgun (WGS) entry which is preliminary data.</text>
</comment>
<protein>
    <submittedName>
        <fullName evidence="1">Uncharacterized protein</fullName>
    </submittedName>
</protein>
<reference evidence="1 2" key="1">
    <citation type="submission" date="2016-12" db="EMBL/GenBank/DDBJ databases">
        <title>Study of bacterial adaptation to deep sea.</title>
        <authorList>
            <person name="Song J."/>
            <person name="Yoshizawa S."/>
            <person name="Kogure K."/>
        </authorList>
    </citation>
    <scope>NUCLEOTIDE SEQUENCE [LARGE SCALE GENOMIC DNA]</scope>
    <source>
        <strain evidence="1 2">SAORIC-165</strain>
    </source>
</reference>
<keyword evidence="2" id="KW-1185">Reference proteome</keyword>
<gene>
    <name evidence="1" type="ORF">BSZ32_04400</name>
</gene>
<sequence>MELPTQHRYLFNGHQELLTPDEAKAWRNLQVERLIELCEYPAVKELFHVRWIAREPEVLELLKSGSEDFYKNTLQRLDGKTKHCPKCYALCRTSRARLCPECSHTWYR</sequence>
<dbReference type="AlphaFoldDB" id="A0A2S7U0V3"/>
<evidence type="ECO:0000313" key="1">
    <source>
        <dbReference type="EMBL" id="PQJ27813.1"/>
    </source>
</evidence>
<dbReference type="Proteomes" id="UP000239907">
    <property type="component" value="Unassembled WGS sequence"/>
</dbReference>
<name>A0A2S7U0V3_9BACT</name>